<accession>A0AAE1S093</accession>
<name>A0AAE1S093_9SOLA</name>
<evidence type="ECO:0000256" key="1">
    <source>
        <dbReference type="SAM" id="MobiDB-lite"/>
    </source>
</evidence>
<protein>
    <submittedName>
        <fullName evidence="2">Uncharacterized protein</fullName>
    </submittedName>
</protein>
<proteinExistence type="predicted"/>
<evidence type="ECO:0000313" key="3">
    <source>
        <dbReference type="Proteomes" id="UP001291623"/>
    </source>
</evidence>
<sequence length="252" mass="27150">MALKRATHTRRRGKCRAPMRGIGLKFPNRTWRLTATLGSPRRRREPREELSFSRLTARPPRKRPPGGRVRGRPEEHRTSRGVRCAPAALENPEDRVPPRPAVLITASGLQGEQPLGRWNNVGKGSRQNGSVTSGKGLARGPGPGSPSRTPLGGGGPLARAAPRRAGRRVPAGDGPGTAPPSGPSRRRTARSNRYGQGESDRLIKTKHCDGPDGCLRNVISRLLECQSEEIQPSAVNGGSNYDSLKVAKCLVI</sequence>
<reference evidence="2" key="1">
    <citation type="submission" date="2023-12" db="EMBL/GenBank/DDBJ databases">
        <title>Genome assembly of Anisodus tanguticus.</title>
        <authorList>
            <person name="Wang Y.-J."/>
        </authorList>
    </citation>
    <scope>NUCLEOTIDE SEQUENCE</scope>
    <source>
        <strain evidence="2">KB-2021</strain>
        <tissue evidence="2">Leaf</tissue>
    </source>
</reference>
<evidence type="ECO:0000313" key="2">
    <source>
        <dbReference type="EMBL" id="KAK4360126.1"/>
    </source>
</evidence>
<dbReference type="AlphaFoldDB" id="A0AAE1S093"/>
<gene>
    <name evidence="2" type="ORF">RND71_019078</name>
</gene>
<keyword evidence="3" id="KW-1185">Reference proteome</keyword>
<feature type="region of interest" description="Disordered" evidence="1">
    <location>
        <begin position="33"/>
        <end position="204"/>
    </location>
</feature>
<organism evidence="2 3">
    <name type="scientific">Anisodus tanguticus</name>
    <dbReference type="NCBI Taxonomy" id="243964"/>
    <lineage>
        <taxon>Eukaryota</taxon>
        <taxon>Viridiplantae</taxon>
        <taxon>Streptophyta</taxon>
        <taxon>Embryophyta</taxon>
        <taxon>Tracheophyta</taxon>
        <taxon>Spermatophyta</taxon>
        <taxon>Magnoliopsida</taxon>
        <taxon>eudicotyledons</taxon>
        <taxon>Gunneridae</taxon>
        <taxon>Pentapetalae</taxon>
        <taxon>asterids</taxon>
        <taxon>lamiids</taxon>
        <taxon>Solanales</taxon>
        <taxon>Solanaceae</taxon>
        <taxon>Solanoideae</taxon>
        <taxon>Hyoscyameae</taxon>
        <taxon>Anisodus</taxon>
    </lineage>
</organism>
<dbReference type="EMBL" id="JAVYJV010000010">
    <property type="protein sequence ID" value="KAK4360126.1"/>
    <property type="molecule type" value="Genomic_DNA"/>
</dbReference>
<comment type="caution">
    <text evidence="2">The sequence shown here is derived from an EMBL/GenBank/DDBJ whole genome shotgun (WGS) entry which is preliminary data.</text>
</comment>
<dbReference type="Proteomes" id="UP001291623">
    <property type="component" value="Unassembled WGS sequence"/>
</dbReference>